<dbReference type="AlphaFoldDB" id="A0A2G7HH28"/>
<accession>A0A2G7HH28</accession>
<evidence type="ECO:0000256" key="1">
    <source>
        <dbReference type="ARBA" id="ARBA00022679"/>
    </source>
</evidence>
<sequence length="273" mass="31768">MIKISGNTVTRDKIVAKYPPNSLERKIAEQLSSNQDVHNYDSLNQLEFDIKLRANIVESARELDRSDLSFTTFRRSRCNRDYWQRTDEGGFLLKEHVKASDAIKDIFINTSKYGTECATAIVIIYYKALLNVLPEKLFNEMFPSIYLFDWQYLNRNLHVESYGGVTEFFPGDCQYFKNPDVNPATPEWQGENVINLGDGTYYGHGIGITSANGIIRELNRNRRRGATESAFLTDSVTRLNSKEIFDKYYNFSSTMRIERCREIHRGYPNYLYY</sequence>
<evidence type="ECO:0000256" key="2">
    <source>
        <dbReference type="ARBA" id="ARBA00022969"/>
    </source>
</evidence>
<keyword evidence="4" id="KW-1185">Reference proteome</keyword>
<protein>
    <submittedName>
        <fullName evidence="3">Protein-glutamine gamma-glutamyltransferase</fullName>
    </submittedName>
</protein>
<reference evidence="3 4" key="1">
    <citation type="submission" date="2017-10" db="EMBL/GenBank/DDBJ databases">
        <title>Reclassification of Eubacterium combesii and discrepancies in the nomenclature of botulinum neurotoxin producing clostridia. Request for an Opinion.</title>
        <authorList>
            <person name="Dobritsa A.P."/>
            <person name="Kutumbaka K.K."/>
            <person name="Samadpour M."/>
        </authorList>
    </citation>
    <scope>NUCLEOTIDE SEQUENCE [LARGE SCALE GENOMIC DNA]</scope>
    <source>
        <strain evidence="3 4">DSM 20696</strain>
    </source>
</reference>
<comment type="caution">
    <text evidence="3">The sequence shown here is derived from an EMBL/GenBank/DDBJ whole genome shotgun (WGS) entry which is preliminary data.</text>
</comment>
<evidence type="ECO:0000313" key="3">
    <source>
        <dbReference type="EMBL" id="PIH04016.1"/>
    </source>
</evidence>
<dbReference type="Proteomes" id="UP000231322">
    <property type="component" value="Unassembled WGS sequence"/>
</dbReference>
<dbReference type="NCBIfam" id="NF002869">
    <property type="entry name" value="PRK03187.1"/>
    <property type="match status" value="1"/>
</dbReference>
<dbReference type="InterPro" id="IPR020916">
    <property type="entry name" value="Gln_gamma-glutamylTfrase_bac"/>
</dbReference>
<keyword evidence="2" id="KW-0749">Sporulation</keyword>
<proteinExistence type="inferred from homology"/>
<dbReference type="EMBL" id="PEIK01000007">
    <property type="protein sequence ID" value="PIH04016.1"/>
    <property type="molecule type" value="Genomic_DNA"/>
</dbReference>
<dbReference type="Pfam" id="PF20085">
    <property type="entry name" value="TGL"/>
    <property type="match status" value="1"/>
</dbReference>
<keyword evidence="1 3" id="KW-0808">Transferase</keyword>
<name>A0A2G7HH28_9CLOT</name>
<dbReference type="GO" id="GO:0030435">
    <property type="term" value="P:sporulation resulting in formation of a cellular spore"/>
    <property type="evidence" value="ECO:0007669"/>
    <property type="project" value="UniProtKB-KW"/>
</dbReference>
<evidence type="ECO:0000313" key="4">
    <source>
        <dbReference type="Proteomes" id="UP000231322"/>
    </source>
</evidence>
<gene>
    <name evidence="3" type="ORF">CS538_09820</name>
</gene>
<dbReference type="GO" id="GO:0003810">
    <property type="term" value="F:protein-glutamine gamma-glutamyltransferase activity"/>
    <property type="evidence" value="ECO:0007669"/>
    <property type="project" value="InterPro"/>
</dbReference>
<dbReference type="RefSeq" id="WP_099839329.1">
    <property type="nucleotide sequence ID" value="NZ_PEIK01000007.1"/>
</dbReference>
<dbReference type="HAMAP" id="MF_00727">
    <property type="entry name" value="Tgl"/>
    <property type="match status" value="1"/>
</dbReference>
<organism evidence="3 4">
    <name type="scientific">Clostridium combesii</name>
    <dbReference type="NCBI Taxonomy" id="39481"/>
    <lineage>
        <taxon>Bacteria</taxon>
        <taxon>Bacillati</taxon>
        <taxon>Bacillota</taxon>
        <taxon>Clostridia</taxon>
        <taxon>Eubacteriales</taxon>
        <taxon>Clostridiaceae</taxon>
        <taxon>Clostridium</taxon>
    </lineage>
</organism>